<keyword evidence="4 6" id="KW-0479">Metal-binding</keyword>
<feature type="binding site" evidence="6">
    <location>
        <position position="111"/>
    </location>
    <ligand>
        <name>a divalent metal cation</name>
        <dbReference type="ChEBI" id="CHEBI:60240"/>
        <label>2</label>
        <note>catalytic</note>
    </ligand>
</feature>
<evidence type="ECO:0000256" key="6">
    <source>
        <dbReference type="HAMAP-Rule" id="MF_01974"/>
    </source>
</evidence>
<evidence type="ECO:0000313" key="9">
    <source>
        <dbReference type="EMBL" id="OGN03881.1"/>
    </source>
</evidence>
<evidence type="ECO:0000256" key="4">
    <source>
        <dbReference type="ARBA" id="ARBA00022723"/>
    </source>
</evidence>
<accession>A0A1F8ESP0</accession>
<dbReference type="NCBIfam" id="TIGR00500">
    <property type="entry name" value="met_pdase_I"/>
    <property type="match status" value="1"/>
</dbReference>
<dbReference type="GO" id="GO:0004239">
    <property type="term" value="F:initiator methionyl aminopeptidase activity"/>
    <property type="evidence" value="ECO:0007669"/>
    <property type="project" value="UniProtKB-UniRule"/>
</dbReference>
<feature type="binding site" evidence="6">
    <location>
        <position position="83"/>
    </location>
    <ligand>
        <name>substrate</name>
    </ligand>
</feature>
<dbReference type="GO" id="GO:0070006">
    <property type="term" value="F:metalloaminopeptidase activity"/>
    <property type="evidence" value="ECO:0007669"/>
    <property type="project" value="UniProtKB-UniRule"/>
</dbReference>
<dbReference type="Gene3D" id="3.90.230.10">
    <property type="entry name" value="Creatinase/methionine aminopeptidase superfamily"/>
    <property type="match status" value="1"/>
</dbReference>
<feature type="binding site" evidence="6">
    <location>
        <position position="247"/>
    </location>
    <ligand>
        <name>a divalent metal cation</name>
        <dbReference type="ChEBI" id="CHEBI:60240"/>
        <label>1</label>
    </ligand>
</feature>
<organism evidence="9 10">
    <name type="scientific">Candidatus Yanofskybacteria bacterium RIFCSPHIGHO2_01_FULL_44_17</name>
    <dbReference type="NCBI Taxonomy" id="1802668"/>
    <lineage>
        <taxon>Bacteria</taxon>
        <taxon>Candidatus Yanofskyibacteriota</taxon>
    </lineage>
</organism>
<dbReference type="InterPro" id="IPR002467">
    <property type="entry name" value="Pept_M24A_MAP1"/>
</dbReference>
<dbReference type="PANTHER" id="PTHR43330:SF27">
    <property type="entry name" value="METHIONINE AMINOPEPTIDASE"/>
    <property type="match status" value="1"/>
</dbReference>
<reference evidence="9 10" key="1">
    <citation type="journal article" date="2016" name="Nat. Commun.">
        <title>Thousands of microbial genomes shed light on interconnected biogeochemical processes in an aquifer system.</title>
        <authorList>
            <person name="Anantharaman K."/>
            <person name="Brown C.T."/>
            <person name="Hug L.A."/>
            <person name="Sharon I."/>
            <person name="Castelle C.J."/>
            <person name="Probst A.J."/>
            <person name="Thomas B.C."/>
            <person name="Singh A."/>
            <person name="Wilkins M.J."/>
            <person name="Karaoz U."/>
            <person name="Brodie E.L."/>
            <person name="Williams K.H."/>
            <person name="Hubbard S.S."/>
            <person name="Banfield J.F."/>
        </authorList>
    </citation>
    <scope>NUCLEOTIDE SEQUENCE [LARGE SCALE GENOMIC DNA]</scope>
</reference>
<dbReference type="EMBL" id="MGJI01000029">
    <property type="protein sequence ID" value="OGN03881.1"/>
    <property type="molecule type" value="Genomic_DNA"/>
</dbReference>
<feature type="binding site" evidence="6">
    <location>
        <position position="247"/>
    </location>
    <ligand>
        <name>a divalent metal cation</name>
        <dbReference type="ChEBI" id="CHEBI:60240"/>
        <label>2</label>
        <note>catalytic</note>
    </ligand>
</feature>
<comment type="caution">
    <text evidence="9">The sequence shown here is derived from an EMBL/GenBank/DDBJ whole genome shotgun (WGS) entry which is preliminary data.</text>
</comment>
<evidence type="ECO:0000259" key="8">
    <source>
        <dbReference type="Pfam" id="PF00557"/>
    </source>
</evidence>
<dbReference type="CDD" id="cd01086">
    <property type="entry name" value="MetAP1"/>
    <property type="match status" value="1"/>
</dbReference>
<feature type="binding site" evidence="6">
    <location>
        <position position="216"/>
    </location>
    <ligand>
        <name>a divalent metal cation</name>
        <dbReference type="ChEBI" id="CHEBI:60240"/>
        <label>2</label>
        <note>catalytic</note>
    </ligand>
</feature>
<feature type="binding site" evidence="6">
    <location>
        <position position="111"/>
    </location>
    <ligand>
        <name>a divalent metal cation</name>
        <dbReference type="ChEBI" id="CHEBI:60240"/>
        <label>1</label>
    </ligand>
</feature>
<evidence type="ECO:0000256" key="5">
    <source>
        <dbReference type="ARBA" id="ARBA00022801"/>
    </source>
</evidence>
<proteinExistence type="inferred from homology"/>
<name>A0A1F8ESP0_9BACT</name>
<protein>
    <recommendedName>
        <fullName evidence="6 7">Methionine aminopeptidase</fullName>
        <shortName evidence="6">MAP</shortName>
        <shortName evidence="6">MetAP</shortName>
        <ecNumber evidence="6 7">3.4.11.18</ecNumber>
    </recommendedName>
    <alternativeName>
        <fullName evidence="6">Peptidase M</fullName>
    </alternativeName>
</protein>
<feature type="binding site" evidence="6">
    <location>
        <position position="100"/>
    </location>
    <ligand>
        <name>a divalent metal cation</name>
        <dbReference type="ChEBI" id="CHEBI:60240"/>
        <label>1</label>
    </ligand>
</feature>
<dbReference type="InterPro" id="IPR001714">
    <property type="entry name" value="Pept_M24_MAP"/>
</dbReference>
<dbReference type="SUPFAM" id="SSF55920">
    <property type="entry name" value="Creatinase/aminopeptidase"/>
    <property type="match status" value="1"/>
</dbReference>
<dbReference type="PANTHER" id="PTHR43330">
    <property type="entry name" value="METHIONINE AMINOPEPTIDASE"/>
    <property type="match status" value="1"/>
</dbReference>
<dbReference type="Pfam" id="PF00557">
    <property type="entry name" value="Peptidase_M24"/>
    <property type="match status" value="1"/>
</dbReference>
<dbReference type="GO" id="GO:0005829">
    <property type="term" value="C:cytosol"/>
    <property type="evidence" value="ECO:0007669"/>
    <property type="project" value="TreeGrafter"/>
</dbReference>
<dbReference type="InterPro" id="IPR036005">
    <property type="entry name" value="Creatinase/aminopeptidase-like"/>
</dbReference>
<keyword evidence="2 6" id="KW-0031">Aminopeptidase</keyword>
<dbReference type="EC" id="3.4.11.18" evidence="6 7"/>
<gene>
    <name evidence="6" type="primary">map</name>
    <name evidence="9" type="ORF">A2831_03125</name>
</gene>
<dbReference type="HAMAP" id="MF_01974">
    <property type="entry name" value="MetAP_1"/>
    <property type="match status" value="1"/>
</dbReference>
<dbReference type="GO" id="GO:0006508">
    <property type="term" value="P:proteolysis"/>
    <property type="evidence" value="ECO:0007669"/>
    <property type="project" value="UniProtKB-KW"/>
</dbReference>
<feature type="domain" description="Peptidase M24" evidence="8">
    <location>
        <begin position="12"/>
        <end position="254"/>
    </location>
</feature>
<evidence type="ECO:0000256" key="3">
    <source>
        <dbReference type="ARBA" id="ARBA00022670"/>
    </source>
</evidence>
<comment type="catalytic activity">
    <reaction evidence="6 7">
        <text>Release of N-terminal amino acids, preferentially methionine, from peptides and arylamides.</text>
        <dbReference type="EC" id="3.4.11.18"/>
    </reaction>
</comment>
<feature type="binding site" evidence="6">
    <location>
        <position position="190"/>
    </location>
    <ligand>
        <name>substrate</name>
    </ligand>
</feature>
<evidence type="ECO:0000256" key="1">
    <source>
        <dbReference type="ARBA" id="ARBA00002521"/>
    </source>
</evidence>
<dbReference type="STRING" id="1802668.A2831_03125"/>
<keyword evidence="5 6" id="KW-0378">Hydrolase</keyword>
<evidence type="ECO:0000313" key="10">
    <source>
        <dbReference type="Proteomes" id="UP000177507"/>
    </source>
</evidence>
<evidence type="ECO:0000256" key="7">
    <source>
        <dbReference type="RuleBase" id="RU003653"/>
    </source>
</evidence>
<comment type="function">
    <text evidence="1 6">Removes the N-terminal methionine from nascent proteins. The N-terminal methionine is often cleaved when the second residue in the primary sequence is small and uncharged (Met-Ala-, Cys, Gly, Pro, Ser, Thr, or Val). Requires deformylation of the N(alpha)-formylated initiator methionine before it can be hydrolyzed.</text>
</comment>
<keyword evidence="3 6" id="KW-0645">Protease</keyword>
<sequence length="263" mass="28600">MIHLKTPQEIKTMAEGGKILAEIIKKLSEAVKPGITTQELNKLAGELILFYSEKEGGKVKTAFLGYGDYPAHVCTSVNDEVVHCVPSGRELKEGDLISLDMGIRYKDFYLDSAVTVPVLGESSYDMWSKLNPKLHRLLEVTKESLGAGIKQAKIGNRIGDISCAVQSVVENNRFGVIRELVGHGIGRNLHEEPQVPNFGVVGEGVKLEEGMVIAIEPMVALGDWRLAKGADGFTYKTKDGSYAAHFEHTVAVTKAGPLILTKP</sequence>
<dbReference type="AlphaFoldDB" id="A0A1F8ESP0"/>
<dbReference type="GO" id="GO:0046872">
    <property type="term" value="F:metal ion binding"/>
    <property type="evidence" value="ECO:0007669"/>
    <property type="project" value="UniProtKB-UniRule"/>
</dbReference>
<evidence type="ECO:0000256" key="2">
    <source>
        <dbReference type="ARBA" id="ARBA00022438"/>
    </source>
</evidence>
<feature type="binding site" evidence="6">
    <location>
        <position position="183"/>
    </location>
    <ligand>
        <name>a divalent metal cation</name>
        <dbReference type="ChEBI" id="CHEBI:60240"/>
        <label>2</label>
        <note>catalytic</note>
    </ligand>
</feature>
<comment type="cofactor">
    <cofactor evidence="6">
        <name>Co(2+)</name>
        <dbReference type="ChEBI" id="CHEBI:48828"/>
    </cofactor>
    <cofactor evidence="6">
        <name>Zn(2+)</name>
        <dbReference type="ChEBI" id="CHEBI:29105"/>
    </cofactor>
    <cofactor evidence="6">
        <name>Mn(2+)</name>
        <dbReference type="ChEBI" id="CHEBI:29035"/>
    </cofactor>
    <cofactor evidence="6">
        <name>Fe(2+)</name>
        <dbReference type="ChEBI" id="CHEBI:29033"/>
    </cofactor>
    <text evidence="6">Binds 2 divalent metal cations per subunit. Has a high-affinity and a low affinity metal-binding site. The true nature of the physiological cofactor is under debate. The enzyme is active with cobalt, zinc, manganese or divalent iron ions. Most likely, methionine aminopeptidases function as mononuclear Fe(2+)-metalloproteases under physiological conditions, and the catalytically relevant metal-binding site has been assigned to the histidine-containing high-affinity site.</text>
</comment>
<dbReference type="Proteomes" id="UP000177507">
    <property type="component" value="Unassembled WGS sequence"/>
</dbReference>
<dbReference type="InterPro" id="IPR000994">
    <property type="entry name" value="Pept_M24"/>
</dbReference>
<dbReference type="PRINTS" id="PR00599">
    <property type="entry name" value="MAPEPTIDASE"/>
</dbReference>
<comment type="subunit">
    <text evidence="6">Monomer.</text>
</comment>
<comment type="similarity">
    <text evidence="6">Belongs to the peptidase M24A family. Methionine aminopeptidase type 1 subfamily.</text>
</comment>